<dbReference type="SUPFAM" id="SSF55729">
    <property type="entry name" value="Acyl-CoA N-acyltransferases (Nat)"/>
    <property type="match status" value="1"/>
</dbReference>
<protein>
    <submittedName>
        <fullName evidence="2">GNAT family N-acetyltransferase</fullName>
    </submittedName>
</protein>
<proteinExistence type="predicted"/>
<dbReference type="AlphaFoldDB" id="A0A5D4QN40"/>
<reference evidence="2 3" key="1">
    <citation type="submission" date="2019-08" db="EMBL/GenBank/DDBJ databases">
        <title>Bacillus genomes from the desert of Cuatro Cienegas, Coahuila.</title>
        <authorList>
            <person name="Olmedo-Alvarez G."/>
        </authorList>
    </citation>
    <scope>NUCLEOTIDE SEQUENCE [LARGE SCALE GENOMIC DNA]</scope>
    <source>
        <strain evidence="2 3">CH446_14T</strain>
    </source>
</reference>
<sequence length="84" mass="9882">KNYWHKGFGLAAMQEMLKVGFNELGLNKIWLRVEVDNEKAIKSYSRAGYQEEGILRQDRLRNGEFVDRLRMSILKDEFFGEQGI</sequence>
<dbReference type="Proteomes" id="UP000322139">
    <property type="component" value="Unassembled WGS sequence"/>
</dbReference>
<evidence type="ECO:0000313" key="2">
    <source>
        <dbReference type="EMBL" id="TYS39536.1"/>
    </source>
</evidence>
<accession>A0A5D4QN40</accession>
<name>A0A5D4QN40_9BACI</name>
<dbReference type="InterPro" id="IPR000182">
    <property type="entry name" value="GNAT_dom"/>
</dbReference>
<dbReference type="Pfam" id="PF00583">
    <property type="entry name" value="Acetyltransf_1"/>
    <property type="match status" value="1"/>
</dbReference>
<dbReference type="InterPro" id="IPR016181">
    <property type="entry name" value="Acyl_CoA_acyltransferase"/>
</dbReference>
<feature type="domain" description="N-acetyltransferase" evidence="1">
    <location>
        <begin position="1"/>
        <end position="76"/>
    </location>
</feature>
<dbReference type="EMBL" id="VTER01000038">
    <property type="protein sequence ID" value="TYS39536.1"/>
    <property type="molecule type" value="Genomic_DNA"/>
</dbReference>
<keyword evidence="2" id="KW-0808">Transferase</keyword>
<feature type="non-terminal residue" evidence="2">
    <location>
        <position position="1"/>
    </location>
</feature>
<comment type="caution">
    <text evidence="2">The sequence shown here is derived from an EMBL/GenBank/DDBJ whole genome shotgun (WGS) entry which is preliminary data.</text>
</comment>
<evidence type="ECO:0000259" key="1">
    <source>
        <dbReference type="PROSITE" id="PS51186"/>
    </source>
</evidence>
<evidence type="ECO:0000313" key="3">
    <source>
        <dbReference type="Proteomes" id="UP000322139"/>
    </source>
</evidence>
<dbReference type="Gene3D" id="3.40.630.30">
    <property type="match status" value="1"/>
</dbReference>
<dbReference type="PANTHER" id="PTHR43415">
    <property type="entry name" value="SPERMIDINE N(1)-ACETYLTRANSFERASE"/>
    <property type="match status" value="1"/>
</dbReference>
<dbReference type="PROSITE" id="PS51186">
    <property type="entry name" value="GNAT"/>
    <property type="match status" value="1"/>
</dbReference>
<dbReference type="PANTHER" id="PTHR43415:SF3">
    <property type="entry name" value="GNAT-FAMILY ACETYLTRANSFERASE"/>
    <property type="match status" value="1"/>
</dbReference>
<gene>
    <name evidence="2" type="ORF">FZD51_25895</name>
</gene>
<organism evidence="2 3">
    <name type="scientific">Bacillus infantis</name>
    <dbReference type="NCBI Taxonomy" id="324767"/>
    <lineage>
        <taxon>Bacteria</taxon>
        <taxon>Bacillati</taxon>
        <taxon>Bacillota</taxon>
        <taxon>Bacilli</taxon>
        <taxon>Bacillales</taxon>
        <taxon>Bacillaceae</taxon>
        <taxon>Bacillus</taxon>
    </lineage>
</organism>
<dbReference type="RefSeq" id="WP_148977250.1">
    <property type="nucleotide sequence ID" value="NZ_VTER01000038.1"/>
</dbReference>
<dbReference type="GO" id="GO:0016747">
    <property type="term" value="F:acyltransferase activity, transferring groups other than amino-acyl groups"/>
    <property type="evidence" value="ECO:0007669"/>
    <property type="project" value="InterPro"/>
</dbReference>